<comment type="caution">
    <text evidence="3">The sequence shown here is derived from an EMBL/GenBank/DDBJ whole genome shotgun (WGS) entry which is preliminary data.</text>
</comment>
<feature type="compositionally biased region" description="Pro residues" evidence="1">
    <location>
        <begin position="231"/>
        <end position="242"/>
    </location>
</feature>
<feature type="compositionally biased region" description="Low complexity" evidence="1">
    <location>
        <begin position="213"/>
        <end position="230"/>
    </location>
</feature>
<name>A0ABN1XIH6_9PSEU</name>
<keyword evidence="4" id="KW-1185">Reference proteome</keyword>
<reference evidence="3 4" key="1">
    <citation type="journal article" date="2019" name="Int. J. Syst. Evol. Microbiol.">
        <title>The Global Catalogue of Microorganisms (GCM) 10K type strain sequencing project: providing services to taxonomists for standard genome sequencing and annotation.</title>
        <authorList>
            <consortium name="The Broad Institute Genomics Platform"/>
            <consortium name="The Broad Institute Genome Sequencing Center for Infectious Disease"/>
            <person name="Wu L."/>
            <person name="Ma J."/>
        </authorList>
    </citation>
    <scope>NUCLEOTIDE SEQUENCE [LARGE SCALE GENOMIC DNA]</scope>
    <source>
        <strain evidence="3 4">JCM 11896</strain>
    </source>
</reference>
<evidence type="ECO:0000313" key="4">
    <source>
        <dbReference type="Proteomes" id="UP001501414"/>
    </source>
</evidence>
<evidence type="ECO:0000256" key="2">
    <source>
        <dbReference type="SAM" id="Phobius"/>
    </source>
</evidence>
<accession>A0ABN1XIH6</accession>
<feature type="transmembrane region" description="Helical" evidence="2">
    <location>
        <begin position="9"/>
        <end position="28"/>
    </location>
</feature>
<proteinExistence type="predicted"/>
<gene>
    <name evidence="3" type="ORF">GCM10009613_10660</name>
</gene>
<sequence>MTGLSTRGLWVVVALMGVVLLGTLWVAGSGPPVPAGTSTGSIRLGPEPGQDVGEYLASLPGQLPPEGMPVPALVQLDRPLDVPAAAALAGTSPVSTVVFRVPLERVQTALRFEHVTGTGDPAAALGVAREQAAFRAEADRDRAERARDPAADPETGALLARRAAIAAAEQRMLAAPDCACVIGLVVTADRDALEALAGTAGVRAVHAAPQRSSAAQLALSPLLPEQTTAATPPPDDGPVPAG</sequence>
<keyword evidence="2" id="KW-1133">Transmembrane helix</keyword>
<dbReference type="RefSeq" id="WP_344018867.1">
    <property type="nucleotide sequence ID" value="NZ_BAAAJK010000004.1"/>
</dbReference>
<protein>
    <submittedName>
        <fullName evidence="3">Uncharacterized protein</fullName>
    </submittedName>
</protein>
<keyword evidence="2" id="KW-0812">Transmembrane</keyword>
<feature type="region of interest" description="Disordered" evidence="1">
    <location>
        <begin position="213"/>
        <end position="242"/>
    </location>
</feature>
<dbReference type="Proteomes" id="UP001501414">
    <property type="component" value="Unassembled WGS sequence"/>
</dbReference>
<evidence type="ECO:0000313" key="3">
    <source>
        <dbReference type="EMBL" id="GAA1382592.1"/>
    </source>
</evidence>
<dbReference type="EMBL" id="BAAAJK010000004">
    <property type="protein sequence ID" value="GAA1382592.1"/>
    <property type="molecule type" value="Genomic_DNA"/>
</dbReference>
<organism evidence="3 4">
    <name type="scientific">Pseudonocardia kongjuensis</name>
    <dbReference type="NCBI Taxonomy" id="102227"/>
    <lineage>
        <taxon>Bacteria</taxon>
        <taxon>Bacillati</taxon>
        <taxon>Actinomycetota</taxon>
        <taxon>Actinomycetes</taxon>
        <taxon>Pseudonocardiales</taxon>
        <taxon>Pseudonocardiaceae</taxon>
        <taxon>Pseudonocardia</taxon>
    </lineage>
</organism>
<evidence type="ECO:0000256" key="1">
    <source>
        <dbReference type="SAM" id="MobiDB-lite"/>
    </source>
</evidence>
<keyword evidence="2" id="KW-0472">Membrane</keyword>